<reference evidence="2 3" key="1">
    <citation type="submission" date="2014-04" db="EMBL/GenBank/DDBJ databases">
        <authorList>
            <consortium name="DOE Joint Genome Institute"/>
            <person name="Kuo A."/>
            <person name="Kohler A."/>
            <person name="Nagy L.G."/>
            <person name="Floudas D."/>
            <person name="Copeland A."/>
            <person name="Barry K.W."/>
            <person name="Cichocki N."/>
            <person name="Veneault-Fourrey C."/>
            <person name="LaButti K."/>
            <person name="Lindquist E.A."/>
            <person name="Lipzen A."/>
            <person name="Lundell T."/>
            <person name="Morin E."/>
            <person name="Murat C."/>
            <person name="Sun H."/>
            <person name="Tunlid A."/>
            <person name="Henrissat B."/>
            <person name="Grigoriev I.V."/>
            <person name="Hibbett D.S."/>
            <person name="Martin F."/>
            <person name="Nordberg H.P."/>
            <person name="Cantor M.N."/>
            <person name="Hua S.X."/>
        </authorList>
    </citation>
    <scope>NUCLEOTIDE SEQUENCE [LARGE SCALE GENOMIC DNA]</scope>
    <source>
        <strain evidence="2 3">Foug A</strain>
    </source>
</reference>
<dbReference type="STRING" id="1036808.A0A0C2ZFE1"/>
<accession>A0A0C2ZFE1</accession>
<dbReference type="OrthoDB" id="4743193at2759"/>
<dbReference type="Proteomes" id="UP000053989">
    <property type="component" value="Unassembled WGS sequence"/>
</dbReference>
<feature type="non-terminal residue" evidence="2">
    <location>
        <position position="85"/>
    </location>
</feature>
<reference evidence="3" key="2">
    <citation type="submission" date="2015-01" db="EMBL/GenBank/DDBJ databases">
        <title>Evolutionary Origins and Diversification of the Mycorrhizal Mutualists.</title>
        <authorList>
            <consortium name="DOE Joint Genome Institute"/>
            <consortium name="Mycorrhizal Genomics Consortium"/>
            <person name="Kohler A."/>
            <person name="Kuo A."/>
            <person name="Nagy L.G."/>
            <person name="Floudas D."/>
            <person name="Copeland A."/>
            <person name="Barry K.W."/>
            <person name="Cichocki N."/>
            <person name="Veneault-Fourrey C."/>
            <person name="LaButti K."/>
            <person name="Lindquist E.A."/>
            <person name="Lipzen A."/>
            <person name="Lundell T."/>
            <person name="Morin E."/>
            <person name="Murat C."/>
            <person name="Riley R."/>
            <person name="Ohm R."/>
            <person name="Sun H."/>
            <person name="Tunlid A."/>
            <person name="Henrissat B."/>
            <person name="Grigoriev I.V."/>
            <person name="Hibbett D.S."/>
            <person name="Martin F."/>
        </authorList>
    </citation>
    <scope>NUCLEOTIDE SEQUENCE [LARGE SCALE GENOMIC DNA]</scope>
    <source>
        <strain evidence="3">Foug A</strain>
    </source>
</reference>
<protein>
    <recommendedName>
        <fullName evidence="1">DUF6589 domain-containing protein</fullName>
    </recommendedName>
</protein>
<dbReference type="AlphaFoldDB" id="A0A0C2ZFE1"/>
<feature type="non-terminal residue" evidence="2">
    <location>
        <position position="1"/>
    </location>
</feature>
<feature type="domain" description="DUF6589" evidence="1">
    <location>
        <begin position="1"/>
        <end position="84"/>
    </location>
</feature>
<organism evidence="2 3">
    <name type="scientific">Scleroderma citrinum Foug A</name>
    <dbReference type="NCBI Taxonomy" id="1036808"/>
    <lineage>
        <taxon>Eukaryota</taxon>
        <taxon>Fungi</taxon>
        <taxon>Dikarya</taxon>
        <taxon>Basidiomycota</taxon>
        <taxon>Agaricomycotina</taxon>
        <taxon>Agaricomycetes</taxon>
        <taxon>Agaricomycetidae</taxon>
        <taxon>Boletales</taxon>
        <taxon>Sclerodermatineae</taxon>
        <taxon>Sclerodermataceae</taxon>
        <taxon>Scleroderma</taxon>
    </lineage>
</organism>
<dbReference type="InterPro" id="IPR046496">
    <property type="entry name" value="DUF6589"/>
</dbReference>
<dbReference type="Pfam" id="PF20231">
    <property type="entry name" value="DUF6589"/>
    <property type="match status" value="1"/>
</dbReference>
<evidence type="ECO:0000313" key="2">
    <source>
        <dbReference type="EMBL" id="KIM60423.1"/>
    </source>
</evidence>
<gene>
    <name evidence="2" type="ORF">SCLCIDRAFT_40965</name>
</gene>
<dbReference type="EMBL" id="KN822062">
    <property type="protein sequence ID" value="KIM60423.1"/>
    <property type="molecule type" value="Genomic_DNA"/>
</dbReference>
<keyword evidence="3" id="KW-1185">Reference proteome</keyword>
<sequence length="85" mass="9930">DQQYANTLLLNKYTLLYEELSYMMNHGDIGHIESCIIMWILIFKATGKHKYASQMTDFLCNVHFNYPEGMQKAVQYHLLVNPTGQ</sequence>
<dbReference type="HOGENOM" id="CLU_189563_0_0_1"/>
<evidence type="ECO:0000259" key="1">
    <source>
        <dbReference type="Pfam" id="PF20231"/>
    </source>
</evidence>
<evidence type="ECO:0000313" key="3">
    <source>
        <dbReference type="Proteomes" id="UP000053989"/>
    </source>
</evidence>
<name>A0A0C2ZFE1_9AGAM</name>
<proteinExistence type="predicted"/>
<dbReference type="InParanoid" id="A0A0C2ZFE1"/>